<dbReference type="GO" id="GO:0072686">
    <property type="term" value="C:mitotic spindle"/>
    <property type="evidence" value="ECO:0007669"/>
    <property type="project" value="TreeGrafter"/>
</dbReference>
<name>A0A4P9ZT81_9FUNG</name>
<sequence>MSATASDPNVVDRFLTFLREAQYPQTSSLTRPDLAWAFQTEGIRDLLVWLTDHIDPFEQVLRPGELEWLIKSHASLVLDTTDQVADSHFQIPSTTNSTTAAVASLVTTGDHLVVERDLDETLAFHSAENSDLEAYLADLDQQHHHLSQTLASLQAQVGQVKEDTHRLERRDQKLERDLNTLAMEHDRALRQEGEAIGDYLQGLLRRPTDSDDDSTALYLFQATDALSRLLNANTGGLQAFQQRLTLNIEGANRITPAIRRKFPLVPPTVPDLTNLLHTENERLSRALTDEAFDYLQHQYQITHLEARLAQLEDTHRTVIDLAQTNPELVSGKLTEARHHIDDTTSARSVIWDHAVPAALLASLQSPLSRTLDHRLARITVAHQNHLLGQLNEMAALARSQVADMEAVDLLIRASGQAVVESLNKASQFQEDQISASQLAALRLAHLQLPTTIQRNEQKSTLDSDDHFYGTLLDLLTLYHEGPQESAAFASYDHLVRLGQHVVDKDLKPATKQQRIASDRWMQFVRFITEKLNRLGCASGRENSFLLDHQPIPNAVLDPMAKVKSVANELRPLLNDVSKISASSTLQEQQLQLFQLFYEALADAAGRNQLSAFMQHYRTRN</sequence>
<organism evidence="2 3">
    <name type="scientific">Dimargaris cristalligena</name>
    <dbReference type="NCBI Taxonomy" id="215637"/>
    <lineage>
        <taxon>Eukaryota</taxon>
        <taxon>Fungi</taxon>
        <taxon>Fungi incertae sedis</taxon>
        <taxon>Zoopagomycota</taxon>
        <taxon>Kickxellomycotina</taxon>
        <taxon>Dimargaritomycetes</taxon>
        <taxon>Dimargaritales</taxon>
        <taxon>Dimargaritaceae</taxon>
        <taxon>Dimargaris</taxon>
    </lineage>
</organism>
<dbReference type="AlphaFoldDB" id="A0A4P9ZT81"/>
<proteinExistence type="predicted"/>
<gene>
    <name evidence="2" type="ORF">BJ085DRAFT_40508</name>
</gene>
<reference evidence="3" key="1">
    <citation type="journal article" date="2018" name="Nat. Microbiol.">
        <title>Leveraging single-cell genomics to expand the fungal tree of life.</title>
        <authorList>
            <person name="Ahrendt S.R."/>
            <person name="Quandt C.A."/>
            <person name="Ciobanu D."/>
            <person name="Clum A."/>
            <person name="Salamov A."/>
            <person name="Andreopoulos B."/>
            <person name="Cheng J.F."/>
            <person name="Woyke T."/>
            <person name="Pelin A."/>
            <person name="Henrissat B."/>
            <person name="Reynolds N.K."/>
            <person name="Benny G.L."/>
            <person name="Smith M.E."/>
            <person name="James T.Y."/>
            <person name="Grigoriev I.V."/>
        </authorList>
    </citation>
    <scope>NUCLEOTIDE SEQUENCE [LARGE SCALE GENOMIC DNA]</scope>
    <source>
        <strain evidence="3">RSA 468</strain>
    </source>
</reference>
<evidence type="ECO:0000313" key="2">
    <source>
        <dbReference type="EMBL" id="RKP35942.1"/>
    </source>
</evidence>
<accession>A0A4P9ZT81</accession>
<evidence type="ECO:0000313" key="3">
    <source>
        <dbReference type="Proteomes" id="UP000268162"/>
    </source>
</evidence>
<dbReference type="InterPro" id="IPR026206">
    <property type="entry name" value="HAUS3"/>
</dbReference>
<dbReference type="GO" id="GO:0070652">
    <property type="term" value="C:HAUS complex"/>
    <property type="evidence" value="ECO:0007669"/>
    <property type="project" value="InterPro"/>
</dbReference>
<dbReference type="GO" id="GO:0031023">
    <property type="term" value="P:microtubule organizing center organization"/>
    <property type="evidence" value="ECO:0007669"/>
    <property type="project" value="TreeGrafter"/>
</dbReference>
<dbReference type="PANTHER" id="PTHR19378">
    <property type="entry name" value="GOLGIN- RELATED"/>
    <property type="match status" value="1"/>
</dbReference>
<dbReference type="GO" id="GO:0051225">
    <property type="term" value="P:spindle assembly"/>
    <property type="evidence" value="ECO:0007669"/>
    <property type="project" value="InterPro"/>
</dbReference>
<dbReference type="PANTHER" id="PTHR19378:SF0">
    <property type="entry name" value="HAUS AUGMIN-LIKE COMPLEX SUBUNIT 3"/>
    <property type="match status" value="1"/>
</dbReference>
<keyword evidence="3" id="KW-1185">Reference proteome</keyword>
<feature type="coiled-coil region" evidence="1">
    <location>
        <begin position="136"/>
        <end position="170"/>
    </location>
</feature>
<evidence type="ECO:0008006" key="4">
    <source>
        <dbReference type="Google" id="ProtNLM"/>
    </source>
</evidence>
<protein>
    <recommendedName>
        <fullName evidence="4">HAUS augmin-like complex subunit 3 N-terminal domain-containing protein</fullName>
    </recommendedName>
</protein>
<dbReference type="GO" id="GO:0005815">
    <property type="term" value="C:microtubule organizing center"/>
    <property type="evidence" value="ECO:0007669"/>
    <property type="project" value="TreeGrafter"/>
</dbReference>
<dbReference type="Proteomes" id="UP000268162">
    <property type="component" value="Unassembled WGS sequence"/>
</dbReference>
<keyword evidence="1" id="KW-0175">Coiled coil</keyword>
<dbReference type="EMBL" id="ML002751">
    <property type="protein sequence ID" value="RKP35942.1"/>
    <property type="molecule type" value="Genomic_DNA"/>
</dbReference>
<evidence type="ECO:0000256" key="1">
    <source>
        <dbReference type="SAM" id="Coils"/>
    </source>
</evidence>